<proteinExistence type="predicted"/>
<dbReference type="PANTHER" id="PTHR42951">
    <property type="entry name" value="METALLO-BETA-LACTAMASE DOMAIN-CONTAINING"/>
    <property type="match status" value="1"/>
</dbReference>
<dbReference type="AlphaFoldDB" id="A0A383AHX9"/>
<dbReference type="EMBL" id="UINC01192157">
    <property type="protein sequence ID" value="SVE07159.1"/>
    <property type="molecule type" value="Genomic_DNA"/>
</dbReference>
<dbReference type="InterPro" id="IPR050855">
    <property type="entry name" value="NDM-1-like"/>
</dbReference>
<dbReference type="SMART" id="SM00849">
    <property type="entry name" value="Lactamase_B"/>
    <property type="match status" value="1"/>
</dbReference>
<name>A0A383AHX9_9ZZZZ</name>
<feature type="domain" description="Metallo-beta-lactamase" evidence="1">
    <location>
        <begin position="30"/>
        <end position="196"/>
    </location>
</feature>
<feature type="non-terminal residue" evidence="2">
    <location>
        <position position="203"/>
    </location>
</feature>
<evidence type="ECO:0000313" key="2">
    <source>
        <dbReference type="EMBL" id="SVE07159.1"/>
    </source>
</evidence>
<dbReference type="PANTHER" id="PTHR42951:SF22">
    <property type="entry name" value="METALLO BETA-LACTAMASE SUPERFAMILY LIPOPROTEIN"/>
    <property type="match status" value="1"/>
</dbReference>
<dbReference type="InterPro" id="IPR001279">
    <property type="entry name" value="Metallo-B-lactamas"/>
</dbReference>
<dbReference type="Gene3D" id="3.60.15.10">
    <property type="entry name" value="Ribonuclease Z/Hydroxyacylglutathione hydrolase-like"/>
    <property type="match status" value="1"/>
</dbReference>
<dbReference type="Pfam" id="PF00753">
    <property type="entry name" value="Lactamase_B"/>
    <property type="match status" value="1"/>
</dbReference>
<evidence type="ECO:0000259" key="1">
    <source>
        <dbReference type="SMART" id="SM00849"/>
    </source>
</evidence>
<protein>
    <recommendedName>
        <fullName evidence="1">Metallo-beta-lactamase domain-containing protein</fullName>
    </recommendedName>
</protein>
<accession>A0A383AHX9</accession>
<reference evidence="2" key="1">
    <citation type="submission" date="2018-05" db="EMBL/GenBank/DDBJ databases">
        <authorList>
            <person name="Lanie J.A."/>
            <person name="Ng W.-L."/>
            <person name="Kazmierczak K.M."/>
            <person name="Andrzejewski T.M."/>
            <person name="Davidsen T.M."/>
            <person name="Wayne K.J."/>
            <person name="Tettelin H."/>
            <person name="Glass J.I."/>
            <person name="Rusch D."/>
            <person name="Podicherti R."/>
            <person name="Tsui H.-C.T."/>
            <person name="Winkler M.E."/>
        </authorList>
    </citation>
    <scope>NUCLEOTIDE SEQUENCE</scope>
</reference>
<organism evidence="2">
    <name type="scientific">marine metagenome</name>
    <dbReference type="NCBI Taxonomy" id="408172"/>
    <lineage>
        <taxon>unclassified sequences</taxon>
        <taxon>metagenomes</taxon>
        <taxon>ecological metagenomes</taxon>
    </lineage>
</organism>
<gene>
    <name evidence="2" type="ORF">METZ01_LOCUS460013</name>
</gene>
<dbReference type="InterPro" id="IPR036866">
    <property type="entry name" value="RibonucZ/Hydroxyglut_hydro"/>
</dbReference>
<dbReference type="SUPFAM" id="SSF56281">
    <property type="entry name" value="Metallo-hydrolase/oxidoreductase"/>
    <property type="match status" value="1"/>
</dbReference>
<sequence>MTPSQSLAQGTPIRAITKVSGDLYRFQNNNHFSVFLITSEGAIATDPIDKGAAAWLKAEIQRRFNHSVKFLVYSHDHRDHIAGGEVFDEAIVIAHVNTKHKIIGENRPTAIPDLTFSDKMTIELGDRMVHLIYAGRNHSDNSTVMYFPSERAVFAVDFISVDRMPWRTLNDTYLPEWFESIRKVEALDFDIILPGHGIVGTKE</sequence>